<organism evidence="2 3">
    <name type="scientific">Trifolium medium</name>
    <dbReference type="NCBI Taxonomy" id="97028"/>
    <lineage>
        <taxon>Eukaryota</taxon>
        <taxon>Viridiplantae</taxon>
        <taxon>Streptophyta</taxon>
        <taxon>Embryophyta</taxon>
        <taxon>Tracheophyta</taxon>
        <taxon>Spermatophyta</taxon>
        <taxon>Magnoliopsida</taxon>
        <taxon>eudicotyledons</taxon>
        <taxon>Gunneridae</taxon>
        <taxon>Pentapetalae</taxon>
        <taxon>rosids</taxon>
        <taxon>fabids</taxon>
        <taxon>Fabales</taxon>
        <taxon>Fabaceae</taxon>
        <taxon>Papilionoideae</taxon>
        <taxon>50 kb inversion clade</taxon>
        <taxon>NPAAA clade</taxon>
        <taxon>Hologalegina</taxon>
        <taxon>IRL clade</taxon>
        <taxon>Trifolieae</taxon>
        <taxon>Trifolium</taxon>
    </lineage>
</organism>
<feature type="region of interest" description="Disordered" evidence="1">
    <location>
        <begin position="20"/>
        <end position="53"/>
    </location>
</feature>
<name>A0A392T7D4_9FABA</name>
<dbReference type="EMBL" id="LXQA010506811">
    <property type="protein sequence ID" value="MCI56086.1"/>
    <property type="molecule type" value="Genomic_DNA"/>
</dbReference>
<sequence>EDEIMIKVLDHMKNQFFSTFPTKMNKDDTMSTSSQGSMGSNMSEGLAGESQPDEPVLEDFWDAMIQSMTKKGKAPQ</sequence>
<evidence type="ECO:0000313" key="2">
    <source>
        <dbReference type="EMBL" id="MCI56086.1"/>
    </source>
</evidence>
<feature type="non-terminal residue" evidence="2">
    <location>
        <position position="1"/>
    </location>
</feature>
<comment type="caution">
    <text evidence="2">The sequence shown here is derived from an EMBL/GenBank/DDBJ whole genome shotgun (WGS) entry which is preliminary data.</text>
</comment>
<keyword evidence="3" id="KW-1185">Reference proteome</keyword>
<dbReference type="Proteomes" id="UP000265520">
    <property type="component" value="Unassembled WGS sequence"/>
</dbReference>
<evidence type="ECO:0000256" key="1">
    <source>
        <dbReference type="SAM" id="MobiDB-lite"/>
    </source>
</evidence>
<proteinExistence type="predicted"/>
<accession>A0A392T7D4</accession>
<dbReference type="AlphaFoldDB" id="A0A392T7D4"/>
<feature type="compositionally biased region" description="Low complexity" evidence="1">
    <location>
        <begin position="30"/>
        <end position="45"/>
    </location>
</feature>
<protein>
    <submittedName>
        <fullName evidence="2">Uncharacterized protein</fullName>
    </submittedName>
</protein>
<evidence type="ECO:0000313" key="3">
    <source>
        <dbReference type="Proteomes" id="UP000265520"/>
    </source>
</evidence>
<reference evidence="2 3" key="1">
    <citation type="journal article" date="2018" name="Front. Plant Sci.">
        <title>Red Clover (Trifolium pratense) and Zigzag Clover (T. medium) - A Picture of Genomic Similarities and Differences.</title>
        <authorList>
            <person name="Dluhosova J."/>
            <person name="Istvanek J."/>
            <person name="Nedelnik J."/>
            <person name="Repkova J."/>
        </authorList>
    </citation>
    <scope>NUCLEOTIDE SEQUENCE [LARGE SCALE GENOMIC DNA]</scope>
    <source>
        <strain evidence="3">cv. 10/8</strain>
        <tissue evidence="2">Leaf</tissue>
    </source>
</reference>